<organism evidence="1 2">
    <name type="scientific">Gloeophyllum trabeum (strain ATCC 11539 / FP-39264 / Madison 617)</name>
    <name type="common">Brown rot fungus</name>
    <dbReference type="NCBI Taxonomy" id="670483"/>
    <lineage>
        <taxon>Eukaryota</taxon>
        <taxon>Fungi</taxon>
        <taxon>Dikarya</taxon>
        <taxon>Basidiomycota</taxon>
        <taxon>Agaricomycotina</taxon>
        <taxon>Agaricomycetes</taxon>
        <taxon>Gloeophyllales</taxon>
        <taxon>Gloeophyllaceae</taxon>
        <taxon>Gloeophyllum</taxon>
    </lineage>
</organism>
<reference evidence="1 2" key="1">
    <citation type="journal article" date="2012" name="Science">
        <title>The Paleozoic origin of enzymatic lignin decomposition reconstructed from 31 fungal genomes.</title>
        <authorList>
            <person name="Floudas D."/>
            <person name="Binder M."/>
            <person name="Riley R."/>
            <person name="Barry K."/>
            <person name="Blanchette R.A."/>
            <person name="Henrissat B."/>
            <person name="Martinez A.T."/>
            <person name="Otillar R."/>
            <person name="Spatafora J.W."/>
            <person name="Yadav J.S."/>
            <person name="Aerts A."/>
            <person name="Benoit I."/>
            <person name="Boyd A."/>
            <person name="Carlson A."/>
            <person name="Copeland A."/>
            <person name="Coutinho P.M."/>
            <person name="de Vries R.P."/>
            <person name="Ferreira P."/>
            <person name="Findley K."/>
            <person name="Foster B."/>
            <person name="Gaskell J."/>
            <person name="Glotzer D."/>
            <person name="Gorecki P."/>
            <person name="Heitman J."/>
            <person name="Hesse C."/>
            <person name="Hori C."/>
            <person name="Igarashi K."/>
            <person name="Jurgens J.A."/>
            <person name="Kallen N."/>
            <person name="Kersten P."/>
            <person name="Kohler A."/>
            <person name="Kuees U."/>
            <person name="Kumar T.K.A."/>
            <person name="Kuo A."/>
            <person name="LaButti K."/>
            <person name="Larrondo L.F."/>
            <person name="Lindquist E."/>
            <person name="Ling A."/>
            <person name="Lombard V."/>
            <person name="Lucas S."/>
            <person name="Lundell T."/>
            <person name="Martin R."/>
            <person name="McLaughlin D.J."/>
            <person name="Morgenstern I."/>
            <person name="Morin E."/>
            <person name="Murat C."/>
            <person name="Nagy L.G."/>
            <person name="Nolan M."/>
            <person name="Ohm R.A."/>
            <person name="Patyshakuliyeva A."/>
            <person name="Rokas A."/>
            <person name="Ruiz-Duenas F.J."/>
            <person name="Sabat G."/>
            <person name="Salamov A."/>
            <person name="Samejima M."/>
            <person name="Schmutz J."/>
            <person name="Slot J.C."/>
            <person name="St John F."/>
            <person name="Stenlid J."/>
            <person name="Sun H."/>
            <person name="Sun S."/>
            <person name="Syed K."/>
            <person name="Tsang A."/>
            <person name="Wiebenga A."/>
            <person name="Young D."/>
            <person name="Pisabarro A."/>
            <person name="Eastwood D.C."/>
            <person name="Martin F."/>
            <person name="Cullen D."/>
            <person name="Grigoriev I.V."/>
            <person name="Hibbett D.S."/>
        </authorList>
    </citation>
    <scope>NUCLEOTIDE SEQUENCE [LARGE SCALE GENOMIC DNA]</scope>
    <source>
        <strain evidence="1 2">ATCC 11539</strain>
    </source>
</reference>
<dbReference type="GeneID" id="19303635"/>
<name>S7QFV9_GLOTA</name>
<dbReference type="KEGG" id="gtr:GLOTRDRAFT_136832"/>
<evidence type="ECO:0000313" key="1">
    <source>
        <dbReference type="EMBL" id="EPQ58033.1"/>
    </source>
</evidence>
<gene>
    <name evidence="1" type="ORF">GLOTRDRAFT_136832</name>
</gene>
<accession>S7QFV9</accession>
<dbReference type="AlphaFoldDB" id="S7QFV9"/>
<dbReference type="RefSeq" id="XP_007863322.1">
    <property type="nucleotide sequence ID" value="XM_007865131.1"/>
</dbReference>
<dbReference type="HOGENOM" id="CLU_990626_0_0_1"/>
<protein>
    <submittedName>
        <fullName evidence="1">Uncharacterized protein</fullName>
    </submittedName>
</protein>
<keyword evidence="2" id="KW-1185">Reference proteome</keyword>
<proteinExistence type="predicted"/>
<dbReference type="SUPFAM" id="SSF52047">
    <property type="entry name" value="RNI-like"/>
    <property type="match status" value="1"/>
</dbReference>
<dbReference type="Proteomes" id="UP000030669">
    <property type="component" value="Unassembled WGS sequence"/>
</dbReference>
<dbReference type="EMBL" id="KB469298">
    <property type="protein sequence ID" value="EPQ58033.1"/>
    <property type="molecule type" value="Genomic_DNA"/>
</dbReference>
<sequence length="281" mass="32320">MGNLGHRIRVNQQLARSSFLTSILEVKDLTLTACVASRRELTKFISFFKGLKSLRIEECQYRDWAIPDDLTYDASGLETLHIGWSRFHDYDDLIEWLFPRPLSRNLLELDQPFVAKPLPHLRHIGFVTISETLDGDGTWPSLEFVRKFVAHMPVTPTVGAFKVGFYMGGNGYSVDALFEDVDWEELVKGHINRAFPALREVSFLVTIEMDLGDPEDRERYEDSFKSRLSELAKETKVIWDDASSRRPPPSNKKPDPERLAKFVRMWNDVNGDTLPFTPPED</sequence>
<evidence type="ECO:0000313" key="2">
    <source>
        <dbReference type="Proteomes" id="UP000030669"/>
    </source>
</evidence>